<name>A0A9D3MYV9_ANGAN</name>
<sequence length="191" mass="20826">MHDPGSPADMANTFKSDDHMVITIPLSSINKGQEGKLLPENFHCVFKDVYKVFLKGNPKALGTAQLIAGLLIISLGLLVPDTYAYTLPSVLFIISGLLSYAAGHSPNMSLTKLSFSLNIISLFWATAALVICLYKLTSPPWSETENGIQGTTAVLIALELVVALILIYWESKAVCRDHYNILPVINLKHEA</sequence>
<dbReference type="InterPro" id="IPR007237">
    <property type="entry name" value="CD20-like"/>
</dbReference>
<feature type="transmembrane region" description="Helical" evidence="6">
    <location>
        <begin position="85"/>
        <end position="103"/>
    </location>
</feature>
<keyword evidence="8" id="KW-1185">Reference proteome</keyword>
<dbReference type="InterPro" id="IPR030417">
    <property type="entry name" value="MS4A"/>
</dbReference>
<keyword evidence="4 6" id="KW-1133">Transmembrane helix</keyword>
<gene>
    <name evidence="7" type="ORF">ANANG_G00010970</name>
</gene>
<evidence type="ECO:0000256" key="1">
    <source>
        <dbReference type="ARBA" id="ARBA00004141"/>
    </source>
</evidence>
<feature type="transmembrane region" description="Helical" evidence="6">
    <location>
        <begin position="60"/>
        <end position="79"/>
    </location>
</feature>
<comment type="similarity">
    <text evidence="2">Belongs to the MS4A family.</text>
</comment>
<dbReference type="Pfam" id="PF04103">
    <property type="entry name" value="CD20"/>
    <property type="match status" value="1"/>
</dbReference>
<feature type="transmembrane region" description="Helical" evidence="6">
    <location>
        <begin position="148"/>
        <end position="169"/>
    </location>
</feature>
<keyword evidence="3 6" id="KW-0812">Transmembrane</keyword>
<evidence type="ECO:0000256" key="4">
    <source>
        <dbReference type="ARBA" id="ARBA00022989"/>
    </source>
</evidence>
<comment type="caution">
    <text evidence="7">The sequence shown here is derived from an EMBL/GenBank/DDBJ whole genome shotgun (WGS) entry which is preliminary data.</text>
</comment>
<dbReference type="PANTHER" id="PTHR23320:SF170">
    <property type="entry name" value="MEMBRANE SPANNING 4-DOMAINS A12"/>
    <property type="match status" value="1"/>
</dbReference>
<evidence type="ECO:0000256" key="6">
    <source>
        <dbReference type="SAM" id="Phobius"/>
    </source>
</evidence>
<protein>
    <submittedName>
        <fullName evidence="7">Uncharacterized protein</fullName>
    </submittedName>
</protein>
<evidence type="ECO:0000256" key="3">
    <source>
        <dbReference type="ARBA" id="ARBA00022692"/>
    </source>
</evidence>
<evidence type="ECO:0000256" key="5">
    <source>
        <dbReference type="ARBA" id="ARBA00023136"/>
    </source>
</evidence>
<proteinExistence type="inferred from homology"/>
<reference evidence="7" key="1">
    <citation type="submission" date="2021-01" db="EMBL/GenBank/DDBJ databases">
        <title>A chromosome-scale assembly of European eel, Anguilla anguilla.</title>
        <authorList>
            <person name="Henkel C."/>
            <person name="Jong-Raadsen S.A."/>
            <person name="Dufour S."/>
            <person name="Weltzien F.-A."/>
            <person name="Palstra A.P."/>
            <person name="Pelster B."/>
            <person name="Spaink H.P."/>
            <person name="Van Den Thillart G.E."/>
            <person name="Jansen H."/>
            <person name="Zahm M."/>
            <person name="Klopp C."/>
            <person name="Cedric C."/>
            <person name="Louis A."/>
            <person name="Berthelot C."/>
            <person name="Parey E."/>
            <person name="Roest Crollius H."/>
            <person name="Montfort J."/>
            <person name="Robinson-Rechavi M."/>
            <person name="Bucao C."/>
            <person name="Bouchez O."/>
            <person name="Gislard M."/>
            <person name="Lluch J."/>
            <person name="Milhes M."/>
            <person name="Lampietro C."/>
            <person name="Lopez Roques C."/>
            <person name="Donnadieu C."/>
            <person name="Braasch I."/>
            <person name="Desvignes T."/>
            <person name="Postlethwait J."/>
            <person name="Bobe J."/>
            <person name="Guiguen Y."/>
            <person name="Dirks R."/>
        </authorList>
    </citation>
    <scope>NUCLEOTIDE SEQUENCE</scope>
    <source>
        <strain evidence="7">Tag_6206</strain>
        <tissue evidence="7">Liver</tissue>
    </source>
</reference>
<dbReference type="GO" id="GO:0016020">
    <property type="term" value="C:membrane"/>
    <property type="evidence" value="ECO:0007669"/>
    <property type="project" value="UniProtKB-SubCell"/>
</dbReference>
<dbReference type="PANTHER" id="PTHR23320">
    <property type="entry name" value="MEMBRANE-SPANNING 4-DOMAINS SUBFAMILY A MS4A -RELATED"/>
    <property type="match status" value="1"/>
</dbReference>
<dbReference type="Proteomes" id="UP001044222">
    <property type="component" value="Unassembled WGS sequence"/>
</dbReference>
<dbReference type="AlphaFoldDB" id="A0A9D3MYV9"/>
<evidence type="ECO:0000256" key="2">
    <source>
        <dbReference type="ARBA" id="ARBA00009565"/>
    </source>
</evidence>
<organism evidence="7 8">
    <name type="scientific">Anguilla anguilla</name>
    <name type="common">European freshwater eel</name>
    <name type="synonym">Muraena anguilla</name>
    <dbReference type="NCBI Taxonomy" id="7936"/>
    <lineage>
        <taxon>Eukaryota</taxon>
        <taxon>Metazoa</taxon>
        <taxon>Chordata</taxon>
        <taxon>Craniata</taxon>
        <taxon>Vertebrata</taxon>
        <taxon>Euteleostomi</taxon>
        <taxon>Actinopterygii</taxon>
        <taxon>Neopterygii</taxon>
        <taxon>Teleostei</taxon>
        <taxon>Anguilliformes</taxon>
        <taxon>Anguillidae</taxon>
        <taxon>Anguilla</taxon>
    </lineage>
</organism>
<dbReference type="EMBL" id="JAFIRN010000001">
    <property type="protein sequence ID" value="KAG5856728.1"/>
    <property type="molecule type" value="Genomic_DNA"/>
</dbReference>
<feature type="transmembrane region" description="Helical" evidence="6">
    <location>
        <begin position="115"/>
        <end position="136"/>
    </location>
</feature>
<evidence type="ECO:0000313" key="7">
    <source>
        <dbReference type="EMBL" id="KAG5856728.1"/>
    </source>
</evidence>
<evidence type="ECO:0000313" key="8">
    <source>
        <dbReference type="Proteomes" id="UP001044222"/>
    </source>
</evidence>
<keyword evidence="5 6" id="KW-0472">Membrane</keyword>
<accession>A0A9D3MYV9</accession>
<comment type="subcellular location">
    <subcellularLocation>
        <location evidence="1">Membrane</location>
        <topology evidence="1">Multi-pass membrane protein</topology>
    </subcellularLocation>
</comment>